<name>A0A1L7X3Y1_9HELO</name>
<dbReference type="PANTHER" id="PTHR21521:SF0">
    <property type="entry name" value="AMUN, ISOFORM A"/>
    <property type="match status" value="1"/>
</dbReference>
<keyword evidence="3" id="KW-1185">Reference proteome</keyword>
<dbReference type="STRING" id="576137.A0A1L7X3Y1"/>
<feature type="compositionally biased region" description="Basic and acidic residues" evidence="1">
    <location>
        <begin position="230"/>
        <end position="240"/>
    </location>
</feature>
<dbReference type="OrthoDB" id="197676at2759"/>
<protein>
    <submittedName>
        <fullName evidence="2">Uncharacterized protein</fullName>
    </submittedName>
</protein>
<reference evidence="2 3" key="1">
    <citation type="submission" date="2016-03" db="EMBL/GenBank/DDBJ databases">
        <authorList>
            <person name="Ploux O."/>
        </authorList>
    </citation>
    <scope>NUCLEOTIDE SEQUENCE [LARGE SCALE GENOMIC DNA]</scope>
    <source>
        <strain evidence="2 3">UAMH 11012</strain>
    </source>
</reference>
<dbReference type="AlphaFoldDB" id="A0A1L7X3Y1"/>
<dbReference type="EMBL" id="FJOG01000014">
    <property type="protein sequence ID" value="CZR59729.1"/>
    <property type="molecule type" value="Genomic_DNA"/>
</dbReference>
<sequence>MQDKYQPDVVTYEDFEFKRKYGNHPSKEAKPLDDMRLNAIPETIDLRKKDGDAFLEKAERRAKTYNSSHGEAAASNTAVQIRETARKAFSEFETKKDGINAAIKTLQELAGVPLPMATLILSMYDPHRVPYFSDELDRYVDWGAAKKEGRRATKNVSHTMKEYHHVYDRVQEIRERIKKESGKAPSAVDIEIAAHSIGLTAADTVLREKKDTNAKALVPEEKPRKKRKTKAEIYEEEHPRGSEKDIFRHIHNTVDRGRDASPTYDEWGWEMDYEKCMQWDKPMYRSQLKPTKSKMKKEEDHFERQRRELYRMAELMEDDIGDQSSHSFSRWNASIKEEAYKDRVRTDLGQKTYQVPIETFEKWHKMGFRAKPGEFDLENMSPERKKRYGDMRVGCALRK</sequence>
<feature type="region of interest" description="Disordered" evidence="1">
    <location>
        <begin position="218"/>
        <end position="240"/>
    </location>
</feature>
<evidence type="ECO:0000313" key="3">
    <source>
        <dbReference type="Proteomes" id="UP000184330"/>
    </source>
</evidence>
<dbReference type="Proteomes" id="UP000184330">
    <property type="component" value="Unassembled WGS sequence"/>
</dbReference>
<accession>A0A1L7X3Y1</accession>
<proteinExistence type="predicted"/>
<evidence type="ECO:0000256" key="1">
    <source>
        <dbReference type="SAM" id="MobiDB-lite"/>
    </source>
</evidence>
<evidence type="ECO:0000313" key="2">
    <source>
        <dbReference type="EMBL" id="CZR59729.1"/>
    </source>
</evidence>
<gene>
    <name evidence="2" type="ORF">PAC_09623</name>
</gene>
<dbReference type="PANTHER" id="PTHR21521">
    <property type="entry name" value="AMUN, ISOFORM A"/>
    <property type="match status" value="1"/>
</dbReference>
<organism evidence="2 3">
    <name type="scientific">Phialocephala subalpina</name>
    <dbReference type="NCBI Taxonomy" id="576137"/>
    <lineage>
        <taxon>Eukaryota</taxon>
        <taxon>Fungi</taxon>
        <taxon>Dikarya</taxon>
        <taxon>Ascomycota</taxon>
        <taxon>Pezizomycotina</taxon>
        <taxon>Leotiomycetes</taxon>
        <taxon>Helotiales</taxon>
        <taxon>Mollisiaceae</taxon>
        <taxon>Phialocephala</taxon>
        <taxon>Phialocephala fortinii species complex</taxon>
    </lineage>
</organism>